<proteinExistence type="predicted"/>
<reference evidence="2" key="1">
    <citation type="journal article" date="2021" name="Sci. Rep.">
        <title>Diploid genomic architecture of Nitzschia inconspicua, an elite biomass production diatom.</title>
        <authorList>
            <person name="Oliver A."/>
            <person name="Podell S."/>
            <person name="Pinowska A."/>
            <person name="Traller J.C."/>
            <person name="Smith S.R."/>
            <person name="McClure R."/>
            <person name="Beliaev A."/>
            <person name="Bohutskyi P."/>
            <person name="Hill E.A."/>
            <person name="Rabines A."/>
            <person name="Zheng H."/>
            <person name="Allen L.Z."/>
            <person name="Kuo A."/>
            <person name="Grigoriev I.V."/>
            <person name="Allen A.E."/>
            <person name="Hazlebeck D."/>
            <person name="Allen E.E."/>
        </authorList>
    </citation>
    <scope>NUCLEOTIDE SEQUENCE</scope>
    <source>
        <strain evidence="2">Hildebrandi</strain>
    </source>
</reference>
<dbReference type="Pfam" id="PF04827">
    <property type="entry name" value="Plant_tran"/>
    <property type="match status" value="1"/>
</dbReference>
<comment type="caution">
    <text evidence="2">The sequence shown here is derived from an EMBL/GenBank/DDBJ whole genome shotgun (WGS) entry which is preliminary data.</text>
</comment>
<dbReference type="PANTHER" id="PTHR47150:SF5">
    <property type="entry name" value="OS07G0546750 PROTEIN"/>
    <property type="match status" value="1"/>
</dbReference>
<dbReference type="AlphaFoldDB" id="A0A9K3M196"/>
<dbReference type="OrthoDB" id="42860at2759"/>
<feature type="compositionally biased region" description="Basic residues" evidence="1">
    <location>
        <begin position="993"/>
        <end position="1008"/>
    </location>
</feature>
<evidence type="ECO:0000256" key="1">
    <source>
        <dbReference type="SAM" id="MobiDB-lite"/>
    </source>
</evidence>
<accession>A0A9K3M196</accession>
<dbReference type="PANTHER" id="PTHR47150">
    <property type="entry name" value="OS12G0169200 PROTEIN"/>
    <property type="match status" value="1"/>
</dbReference>
<evidence type="ECO:0000313" key="3">
    <source>
        <dbReference type="Proteomes" id="UP000693970"/>
    </source>
</evidence>
<gene>
    <name evidence="2" type="ORF">IV203_018327</name>
</gene>
<dbReference type="Proteomes" id="UP000693970">
    <property type="component" value="Unassembled WGS sequence"/>
</dbReference>
<feature type="region of interest" description="Disordered" evidence="1">
    <location>
        <begin position="981"/>
        <end position="1053"/>
    </location>
</feature>
<feature type="compositionally biased region" description="Basic and acidic residues" evidence="1">
    <location>
        <begin position="981"/>
        <end position="992"/>
    </location>
</feature>
<name>A0A9K3M196_9STRA</name>
<feature type="compositionally biased region" description="Polar residues" evidence="1">
    <location>
        <begin position="1013"/>
        <end position="1030"/>
    </location>
</feature>
<dbReference type="EMBL" id="JAGRRH010000003">
    <property type="protein sequence ID" value="KAG7372184.1"/>
    <property type="molecule type" value="Genomic_DNA"/>
</dbReference>
<sequence length="1053" mass="120054">MQLGQDETPLDVGQQRQVRPIDATEERLFSLWSMVDRDTMGNRYELLDDLVDDSNEIAHYHGHGQHGGSVSGRIVIKRDFEAYKRLCEQYFNGDESLYTAQQFKRRYRVSPSIFEKVYQQLLGKGVFRRPDKLDACGRKGIHPLEFGDEYLNRTPTVAERNRILKHNKTRGFPGLFASWDCKHFVWDNCPVALQGQHKGHHAGGKYTKILEAIADGSCYIWFVHFGAPGSCNDINVLDKSSIVGALLSGQLDLKTEPYEINGTIRDWMYFLVDGIYPNWAIFVKTIAKEAREATPHLDFYASRQEGVRKDIERAFGILVKKFHVLARPIRTWREDDMRNILYACIILHNMCCAERLEVTLQDVVETEYHDDYTDEEEWAARATVSDKAVRTWTSLCHAWNIPGDEMLGTEVRIARKTTPGTRPIYAVALREVFDRKECMKDLKFFHTNNYRPYTFVAIPRSEYISNLVLFSSTIASESRKIVEEKLLVAVDPLTIGQRCADWFLMKSMLLSGTMAGKIVGAVARQDTMSNAQPSNQTLTNTLQECMQSWFGRHKSTAMMALGSRNENPTMRNLSATLNCVKALSRLGCPVGVEIRALVSHQMVWCILEVVGRDKLVLCCLEIKTRTAESTIEAAEAARSRHGKTLICVFGDDIFNDCVPAANQSQVIHQAVVTQFDYGMFVTSKVDDGSGSIVQVVIIEIPTPLREEHASKLCAIANPLLGFLHWQNIVERGILTDDDCPSWVTATQRTILKTGAKLYYAHLKLIRDTDGRLHPTPPLLLYKHSAQYRYNKAKPGLDMNTDISANVGCAARRGFEGKFNATVEAVEKPSVQKGIHKQFVFVTSYESLRLIAIQRTIIRPPFFPLANTQCSLGKTFFLQQYTSYCRKNSWPIKQNARERFVEDPFLQKLRLRSFVGFEHNAEPIRDVISGVGVSCSTTYMCRICMVPLCKFKTTDSKWKCCHAVWHERQNLKAEITRQGKRLLENRERNDNDARKRRQHAVNAYNKRRSPTKDGPQSQLDQEMEPTNQSPTESDDTIRDENEEEDASMSFNEYP</sequence>
<evidence type="ECO:0000313" key="2">
    <source>
        <dbReference type="EMBL" id="KAG7372184.1"/>
    </source>
</evidence>
<keyword evidence="3" id="KW-1185">Reference proteome</keyword>
<reference evidence="2" key="2">
    <citation type="submission" date="2021-04" db="EMBL/GenBank/DDBJ databases">
        <authorList>
            <person name="Podell S."/>
        </authorList>
    </citation>
    <scope>NUCLEOTIDE SEQUENCE</scope>
    <source>
        <strain evidence="2">Hildebrandi</strain>
    </source>
</reference>
<organism evidence="2 3">
    <name type="scientific">Nitzschia inconspicua</name>
    <dbReference type="NCBI Taxonomy" id="303405"/>
    <lineage>
        <taxon>Eukaryota</taxon>
        <taxon>Sar</taxon>
        <taxon>Stramenopiles</taxon>
        <taxon>Ochrophyta</taxon>
        <taxon>Bacillariophyta</taxon>
        <taxon>Bacillariophyceae</taxon>
        <taxon>Bacillariophycidae</taxon>
        <taxon>Bacillariales</taxon>
        <taxon>Bacillariaceae</taxon>
        <taxon>Nitzschia</taxon>
    </lineage>
</organism>
<dbReference type="InterPro" id="IPR006912">
    <property type="entry name" value="Harbinger_derived_prot"/>
</dbReference>
<protein>
    <submittedName>
        <fullName evidence="2">Plant transposon protein</fullName>
    </submittedName>
</protein>